<evidence type="ECO:0000259" key="8">
    <source>
        <dbReference type="PROSITE" id="PS50075"/>
    </source>
</evidence>
<dbReference type="InterPro" id="IPR016039">
    <property type="entry name" value="Thiolase-like"/>
</dbReference>
<proteinExistence type="predicted"/>
<keyword evidence="3" id="KW-0597">Phosphoprotein</keyword>
<dbReference type="InterPro" id="IPR050091">
    <property type="entry name" value="PKS_NRPS_Biosynth_Enz"/>
</dbReference>
<dbReference type="CDD" id="cd00833">
    <property type="entry name" value="PKS"/>
    <property type="match status" value="1"/>
</dbReference>
<keyword evidence="7" id="KW-0012">Acyltransferase</keyword>
<dbReference type="GO" id="GO:0031177">
    <property type="term" value="F:phosphopantetheine binding"/>
    <property type="evidence" value="ECO:0007669"/>
    <property type="project" value="InterPro"/>
</dbReference>
<dbReference type="InterPro" id="IPR036736">
    <property type="entry name" value="ACP-like_sf"/>
</dbReference>
<dbReference type="PROSITE" id="PS00606">
    <property type="entry name" value="KS3_1"/>
    <property type="match status" value="1"/>
</dbReference>
<dbReference type="FunFam" id="1.10.1200.10:FF:000007">
    <property type="entry name" value="Probable polyketide synthase pks17"/>
    <property type="match status" value="1"/>
</dbReference>
<dbReference type="Gene3D" id="3.30.70.250">
    <property type="entry name" value="Malonyl-CoA ACP transacylase, ACP-binding"/>
    <property type="match status" value="1"/>
</dbReference>
<dbReference type="PANTHER" id="PTHR43775:SF51">
    <property type="entry name" value="INACTIVE PHENOLPHTHIOCEROL SYNTHESIS POLYKETIDE SYNTHASE TYPE I PKS1-RELATED"/>
    <property type="match status" value="1"/>
</dbReference>
<dbReference type="FunFam" id="3.40.47.10:FF:000019">
    <property type="entry name" value="Polyketide synthase type I"/>
    <property type="match status" value="1"/>
</dbReference>
<dbReference type="GO" id="GO:0004312">
    <property type="term" value="F:fatty acid synthase activity"/>
    <property type="evidence" value="ECO:0007669"/>
    <property type="project" value="TreeGrafter"/>
</dbReference>
<dbReference type="SMART" id="SM00825">
    <property type="entry name" value="PKS_KS"/>
    <property type="match status" value="1"/>
</dbReference>
<dbReference type="Pfam" id="PF00698">
    <property type="entry name" value="Acyl_transf_1"/>
    <property type="match status" value="1"/>
</dbReference>
<evidence type="ECO:0000256" key="4">
    <source>
        <dbReference type="ARBA" id="ARBA00022679"/>
    </source>
</evidence>
<dbReference type="InterPro" id="IPR014043">
    <property type="entry name" value="Acyl_transferase_dom"/>
</dbReference>
<evidence type="ECO:0000256" key="6">
    <source>
        <dbReference type="ARBA" id="ARBA00023268"/>
    </source>
</evidence>
<dbReference type="InterPro" id="IPR020841">
    <property type="entry name" value="PKS_Beta-ketoAc_synthase_dom"/>
</dbReference>
<dbReference type="InterPro" id="IPR018201">
    <property type="entry name" value="Ketoacyl_synth_AS"/>
</dbReference>
<dbReference type="PANTHER" id="PTHR43775">
    <property type="entry name" value="FATTY ACID SYNTHASE"/>
    <property type="match status" value="1"/>
</dbReference>
<dbReference type="Pfam" id="PF16197">
    <property type="entry name" value="KAsynt_C_assoc"/>
    <property type="match status" value="1"/>
</dbReference>
<dbReference type="PROSITE" id="PS52004">
    <property type="entry name" value="KS3_2"/>
    <property type="match status" value="1"/>
</dbReference>
<dbReference type="GO" id="GO:0033068">
    <property type="term" value="P:macrolide biosynthetic process"/>
    <property type="evidence" value="ECO:0007669"/>
    <property type="project" value="UniProtKB-ARBA"/>
</dbReference>
<dbReference type="SUPFAM" id="SSF53901">
    <property type="entry name" value="Thiolase-like"/>
    <property type="match status" value="1"/>
</dbReference>
<dbReference type="RefSeq" id="WP_344301982.1">
    <property type="nucleotide sequence ID" value="NZ_BAAABO010000051.1"/>
</dbReference>
<dbReference type="InterPro" id="IPR016036">
    <property type="entry name" value="Malonyl_transacylase_ACP-bd"/>
</dbReference>
<dbReference type="SMART" id="SM00827">
    <property type="entry name" value="PKS_AT"/>
    <property type="match status" value="1"/>
</dbReference>
<dbReference type="Pfam" id="PF00109">
    <property type="entry name" value="ketoacyl-synt"/>
    <property type="match status" value="1"/>
</dbReference>
<dbReference type="Pfam" id="PF08659">
    <property type="entry name" value="KR"/>
    <property type="match status" value="1"/>
</dbReference>
<reference evidence="10" key="1">
    <citation type="submission" date="2018-02" db="EMBL/GenBank/DDBJ databases">
        <authorList>
            <person name="Yu P."/>
            <person name="Li Y.-P."/>
        </authorList>
    </citation>
    <scope>NUCLEOTIDE SEQUENCE</scope>
    <source>
        <strain evidence="10">ATCC 21983</strain>
    </source>
</reference>
<dbReference type="Pfam" id="PF08990">
    <property type="entry name" value="Docking"/>
    <property type="match status" value="1"/>
</dbReference>
<dbReference type="SUPFAM" id="SSF52151">
    <property type="entry name" value="FabD/lysophospholipase-like"/>
    <property type="match status" value="1"/>
</dbReference>
<protein>
    <submittedName>
        <fullName evidence="10">Modular polyketide synthase</fullName>
    </submittedName>
</protein>
<dbReference type="InterPro" id="IPR014031">
    <property type="entry name" value="Ketoacyl_synth_C"/>
</dbReference>
<evidence type="ECO:0000256" key="2">
    <source>
        <dbReference type="ARBA" id="ARBA00022450"/>
    </source>
</evidence>
<dbReference type="CDD" id="cd08952">
    <property type="entry name" value="KR_1_SDR_x"/>
    <property type="match status" value="1"/>
</dbReference>
<keyword evidence="4" id="KW-0808">Transferase</keyword>
<dbReference type="InterPro" id="IPR001227">
    <property type="entry name" value="Ac_transferase_dom_sf"/>
</dbReference>
<organism evidence="10">
    <name type="scientific">Paractinoplanes deccanensis</name>
    <dbReference type="NCBI Taxonomy" id="113561"/>
    <lineage>
        <taxon>Bacteria</taxon>
        <taxon>Bacillati</taxon>
        <taxon>Actinomycetota</taxon>
        <taxon>Actinomycetes</taxon>
        <taxon>Micromonosporales</taxon>
        <taxon>Micromonosporaceae</taxon>
        <taxon>Paractinoplanes</taxon>
    </lineage>
</organism>
<dbReference type="GO" id="GO:0004315">
    <property type="term" value="F:3-oxoacyl-[acyl-carrier-protein] synthase activity"/>
    <property type="evidence" value="ECO:0007669"/>
    <property type="project" value="InterPro"/>
</dbReference>
<dbReference type="SMART" id="SM00822">
    <property type="entry name" value="PKS_KR"/>
    <property type="match status" value="1"/>
</dbReference>
<comment type="cofactor">
    <cofactor evidence="1">
        <name>pantetheine 4'-phosphate</name>
        <dbReference type="ChEBI" id="CHEBI:47942"/>
    </cofactor>
</comment>
<evidence type="ECO:0000256" key="7">
    <source>
        <dbReference type="ARBA" id="ARBA00023315"/>
    </source>
</evidence>
<dbReference type="InterPro" id="IPR016035">
    <property type="entry name" value="Acyl_Trfase/lysoPLipase"/>
</dbReference>
<dbReference type="Gene3D" id="1.10.287.1960">
    <property type="match status" value="1"/>
</dbReference>
<dbReference type="InterPro" id="IPR032821">
    <property type="entry name" value="PKS_assoc"/>
</dbReference>
<dbReference type="InterPro" id="IPR057326">
    <property type="entry name" value="KR_dom"/>
</dbReference>
<dbReference type="Pfam" id="PF00550">
    <property type="entry name" value="PP-binding"/>
    <property type="match status" value="1"/>
</dbReference>
<evidence type="ECO:0000256" key="5">
    <source>
        <dbReference type="ARBA" id="ARBA00023194"/>
    </source>
</evidence>
<keyword evidence="5" id="KW-0045">Antibiotic biosynthesis</keyword>
<keyword evidence="2" id="KW-0596">Phosphopantetheine</keyword>
<evidence type="ECO:0000259" key="9">
    <source>
        <dbReference type="PROSITE" id="PS52004"/>
    </source>
</evidence>
<dbReference type="InterPro" id="IPR014030">
    <property type="entry name" value="Ketoacyl_synth_N"/>
</dbReference>
<dbReference type="InterPro" id="IPR015083">
    <property type="entry name" value="NorB/c/GfsB-D-like_docking"/>
</dbReference>
<feature type="domain" description="Carrier" evidence="8">
    <location>
        <begin position="1365"/>
        <end position="1440"/>
    </location>
</feature>
<dbReference type="InterPro" id="IPR009081">
    <property type="entry name" value="PP-bd_ACP"/>
</dbReference>
<dbReference type="PROSITE" id="PS50075">
    <property type="entry name" value="CARRIER"/>
    <property type="match status" value="1"/>
</dbReference>
<evidence type="ECO:0000313" key="10">
    <source>
        <dbReference type="EMBL" id="AYW03295.1"/>
    </source>
</evidence>
<dbReference type="Gene3D" id="1.10.1200.10">
    <property type="entry name" value="ACP-like"/>
    <property type="match status" value="1"/>
</dbReference>
<name>A0A3G5BS14_9ACTN</name>
<dbReference type="SUPFAM" id="SSF55048">
    <property type="entry name" value="Probable ACP-binding domain of malonyl-CoA ACP transacylase"/>
    <property type="match status" value="1"/>
</dbReference>
<dbReference type="InterPro" id="IPR013968">
    <property type="entry name" value="PKS_KR"/>
</dbReference>
<dbReference type="Gene3D" id="3.40.50.720">
    <property type="entry name" value="NAD(P)-binding Rossmann-like Domain"/>
    <property type="match status" value="1"/>
</dbReference>
<sequence length="1516" mass="157218">MNTSQEQFVEALRSSLKENERLRLQNRRLVDAATEPIAIVGMACRFPGGVRSPEDLWALLAREGDAIAGFPTDRGWQRLARFDPTGKLPGSVSAREGGFLYDAADFDADLFGISPREALAMDPQQRLLLEASWEVLERAGIDPLSLRGSRTGVFAGLMYHDYGSRVRSVPAELEGYFTNGNAGSVASGRVAYTFGFEGPAVTVDTACSSSLVALHLAVQALRSGECDLALAGGVSVMSTPIVFQEFSRQQGMAADGRCKSFAAAADGAGFSEGVGVVLVERLSDARRNGHRVLAVVRGSAVNQDGASNGLTAPNGPSQQRVIRQALASAGLAAADVDVVEAHGTGTRLGDPIEAQAVLATYGQDRERPLLLGSIKSNIGHTQAAAGIAGLMKMVLAMRHGVVPRSLHIDAPSPHVDWSAGAVEPAAATTDWPRTGRPRRAGVSSFGVSGTNAHVIVEQATEPEPEPTAEPGGPTVWAVSARSADALRAQADRLAAYVAERPEVSPHHVAAGLARRALLPYRAVGVGETAGELLRGLDEPVAAGSGVGVAWVFSGQGSQRQGMGFGLAARFPVFAEEFARVCGLLDELLPRPLREVIAEGGPLLDRTLYAQPGLFAVQVAQAALLRSFGVRPQTVVGHSVGEYAAAVVAGVLDLSDACRLVAARARLMDALPAGGAMLAVQADESVASGLDVAAVNGPDQVVLSGAEAAVDAVAQELTGRGVRVRRLRVSHAFHSMLMEPMLAEFAEVAGSVEFRAPQVPLVSSVEVGADVTVPGYWVRQVRRTVRFAEAMGVVDAGLCVEVGPDATLTAMLADRRVVPASRRDADEAVTCLRALGALHTAGVRVDWTPVLPDVAGPADLPTYAFQHRRYWLDAADAPEAHTHADDLLYAESWQPAPIPPADLTGASWLLLTPDDSAGTGWAEAIRDGVEAAGGRCAVLEAGGLDRAALAGVLHGHEADRVISLLGFDDTPTPGASAVPAGLAATLHLLQALDDAGLDAPLWCLTRDAVAAGPVQTPAQAAIWGLGRTAALEHPQLWGGLVDVSGEPGAEAVERVLATVAFAVEDQVAVRPGGALVRRLTGAAAGPAWKAETWRPEGDVWVTGGTGGVGAHLARWLSGRGAKRLVLLSRRGPTAPGAGDLVAELEARGTAATVVACDAADRAQLAALLDRLGPPSAVFHAAGVLDDGVLASLTTARLETVLAAKASAARNLDELTRDLKLDAFVLFSSVAGAVGAAGQGNYAAANAVLDALAAARHADGHPGLAVSWGAWEATGMAGDTGGLDAAGVRPMAPEAALEALGRVLDRGDVTAVVAGIDWPAFAARFTASRPSPLLNELTGGDSVPTGGAAEVPVTQQWAALDAAAQQQALLDLVRTHAAAVLGHSGPDRIDPDRPFQELGFTSLSAVELRNRLGSALGRQLPATLVFDYPSSAALAAELRRSTFGEPQAASVTGELDRLERLLGTAVLDAATRAAAGARLRALLDRLTSGDHETGSRLPEDTSDDDQIFDFIQNQLGIS</sequence>
<dbReference type="Gene3D" id="3.30.70.3290">
    <property type="match status" value="1"/>
</dbReference>
<dbReference type="InterPro" id="IPR020806">
    <property type="entry name" value="PKS_PP-bd"/>
</dbReference>
<dbReference type="GO" id="GO:0006633">
    <property type="term" value="P:fatty acid biosynthetic process"/>
    <property type="evidence" value="ECO:0007669"/>
    <property type="project" value="InterPro"/>
</dbReference>
<accession>A0A3G5BS14</accession>
<evidence type="ECO:0000256" key="3">
    <source>
        <dbReference type="ARBA" id="ARBA00022553"/>
    </source>
</evidence>
<dbReference type="SUPFAM" id="SSF47336">
    <property type="entry name" value="ACP-like"/>
    <property type="match status" value="1"/>
</dbReference>
<dbReference type="SMART" id="SM00823">
    <property type="entry name" value="PKS_PP"/>
    <property type="match status" value="1"/>
</dbReference>
<dbReference type="SUPFAM" id="SSF51735">
    <property type="entry name" value="NAD(P)-binding Rossmann-fold domains"/>
    <property type="match status" value="2"/>
</dbReference>
<dbReference type="SMART" id="SM01294">
    <property type="entry name" value="PKS_PP_betabranch"/>
    <property type="match status" value="1"/>
</dbReference>
<feature type="domain" description="Ketosynthase family 3 (KS3)" evidence="9">
    <location>
        <begin position="34"/>
        <end position="458"/>
    </location>
</feature>
<dbReference type="Gene3D" id="3.40.366.10">
    <property type="entry name" value="Malonyl-Coenzyme A Acyl Carrier Protein, domain 2"/>
    <property type="match status" value="1"/>
</dbReference>
<dbReference type="Pfam" id="PF02801">
    <property type="entry name" value="Ketoacyl-synt_C"/>
    <property type="match status" value="1"/>
</dbReference>
<evidence type="ECO:0000256" key="1">
    <source>
        <dbReference type="ARBA" id="ARBA00001957"/>
    </source>
</evidence>
<keyword evidence="6" id="KW-0511">Multifunctional enzyme</keyword>
<dbReference type="InterPro" id="IPR036291">
    <property type="entry name" value="NAD(P)-bd_dom_sf"/>
</dbReference>
<dbReference type="Gene3D" id="3.40.47.10">
    <property type="match status" value="1"/>
</dbReference>
<dbReference type="EMBL" id="MG972807">
    <property type="protein sequence ID" value="AYW03295.1"/>
    <property type="molecule type" value="Genomic_DNA"/>
</dbReference>
<gene>
    <name evidence="10" type="primary">fadA3</name>
</gene>